<evidence type="ECO:0000313" key="4">
    <source>
        <dbReference type="Proteomes" id="UP000730482"/>
    </source>
</evidence>
<proteinExistence type="predicted"/>
<organism evidence="3 4">
    <name type="scientific">Catenulispora pinistramenti</name>
    <dbReference type="NCBI Taxonomy" id="2705254"/>
    <lineage>
        <taxon>Bacteria</taxon>
        <taxon>Bacillati</taxon>
        <taxon>Actinomycetota</taxon>
        <taxon>Actinomycetes</taxon>
        <taxon>Catenulisporales</taxon>
        <taxon>Catenulisporaceae</taxon>
        <taxon>Catenulispora</taxon>
    </lineage>
</organism>
<reference evidence="3 4" key="1">
    <citation type="submission" date="2020-02" db="EMBL/GenBank/DDBJ databases">
        <title>Acidophilic actinobacteria isolated from forest soil.</title>
        <authorList>
            <person name="Golinska P."/>
        </authorList>
    </citation>
    <scope>NUCLEOTIDE SEQUENCE [LARGE SCALE GENOMIC DNA]</scope>
    <source>
        <strain evidence="3 4">NL8</strain>
    </source>
</reference>
<keyword evidence="4" id="KW-1185">Reference proteome</keyword>
<dbReference type="PANTHER" id="PTHR35176">
    <property type="entry name" value="HEME OXYGENASE HI_0854-RELATED"/>
    <property type="match status" value="1"/>
</dbReference>
<evidence type="ECO:0000313" key="3">
    <source>
        <dbReference type="EMBL" id="MBS2551420.1"/>
    </source>
</evidence>
<dbReference type="SUPFAM" id="SSF50475">
    <property type="entry name" value="FMN-binding split barrel"/>
    <property type="match status" value="1"/>
</dbReference>
<dbReference type="RefSeq" id="WP_212015934.1">
    <property type="nucleotide sequence ID" value="NZ_JAAFYZ010000138.1"/>
</dbReference>
<feature type="domain" description="Pyridoxamine 5'-phosphate oxidase N-terminal" evidence="2">
    <location>
        <begin position="2"/>
        <end position="134"/>
    </location>
</feature>
<evidence type="ECO:0000256" key="1">
    <source>
        <dbReference type="ARBA" id="ARBA00023002"/>
    </source>
</evidence>
<dbReference type="Pfam" id="PF01243">
    <property type="entry name" value="PNPOx_N"/>
    <property type="match status" value="1"/>
</dbReference>
<keyword evidence="1" id="KW-0560">Oxidoreductase</keyword>
<dbReference type="Gene3D" id="2.30.110.10">
    <property type="entry name" value="Electron Transport, Fmn-binding Protein, Chain A"/>
    <property type="match status" value="1"/>
</dbReference>
<comment type="caution">
    <text evidence="3">The sequence shown here is derived from an EMBL/GenBank/DDBJ whole genome shotgun (WGS) entry which is preliminary data.</text>
</comment>
<dbReference type="InterPro" id="IPR019920">
    <property type="entry name" value="F420-binding_dom_put"/>
</dbReference>
<dbReference type="Proteomes" id="UP000730482">
    <property type="component" value="Unassembled WGS sequence"/>
</dbReference>
<dbReference type="InterPro" id="IPR052019">
    <property type="entry name" value="F420H2_bilvrd_red/Heme_oxyg"/>
</dbReference>
<sequence>MDAFLELLKERGQATLATIKKDGRPQLSVINYAYDPAEQVIRVSIIDGRAKTHNLRRDPRVTLMVQPDTYQYAVYDGDAELSAVAQSPDDAAVEELVALYRAAAGKEHPDWDEYRAAMIADKRLVLRIRVTHAYGMGI</sequence>
<dbReference type="NCBIfam" id="TIGR03618">
    <property type="entry name" value="Rv1155_F420"/>
    <property type="match status" value="1"/>
</dbReference>
<name>A0ABS5KZC3_9ACTN</name>
<protein>
    <submittedName>
        <fullName evidence="3">PPOX class F420-dependent oxidoreductase</fullName>
    </submittedName>
</protein>
<dbReference type="InterPro" id="IPR011576">
    <property type="entry name" value="Pyridox_Oxase_N"/>
</dbReference>
<dbReference type="EMBL" id="JAAFYZ010000138">
    <property type="protein sequence ID" value="MBS2551420.1"/>
    <property type="molecule type" value="Genomic_DNA"/>
</dbReference>
<accession>A0ABS5KZC3</accession>
<evidence type="ECO:0000259" key="2">
    <source>
        <dbReference type="Pfam" id="PF01243"/>
    </source>
</evidence>
<dbReference type="PANTHER" id="PTHR35176:SF2">
    <property type="entry name" value="F420H(2)-DEPENDENT REDUCTASE RV1155"/>
    <property type="match status" value="1"/>
</dbReference>
<dbReference type="InterPro" id="IPR012349">
    <property type="entry name" value="Split_barrel_FMN-bd"/>
</dbReference>
<gene>
    <name evidence="3" type="ORF">KGQ19_31590</name>
</gene>